<evidence type="ECO:0000256" key="2">
    <source>
        <dbReference type="ARBA" id="ARBA00022737"/>
    </source>
</evidence>
<dbReference type="PANTHER" id="PTHR13871:SF96">
    <property type="entry name" value="THIOREDOXIN DOMAIN-CONTAINING PROTEIN"/>
    <property type="match status" value="1"/>
</dbReference>
<evidence type="ECO:0000256" key="1">
    <source>
        <dbReference type="ARBA" id="ARBA00012612"/>
    </source>
</evidence>
<evidence type="ECO:0000256" key="6">
    <source>
        <dbReference type="ARBA" id="ARBA00047804"/>
    </source>
</evidence>
<evidence type="ECO:0000256" key="4">
    <source>
        <dbReference type="ARBA" id="ARBA00023027"/>
    </source>
</evidence>
<organism evidence="8 9">
    <name type="scientific">Strongylus vulgaris</name>
    <name type="common">Blood worm</name>
    <dbReference type="NCBI Taxonomy" id="40348"/>
    <lineage>
        <taxon>Eukaryota</taxon>
        <taxon>Metazoa</taxon>
        <taxon>Ecdysozoa</taxon>
        <taxon>Nematoda</taxon>
        <taxon>Chromadorea</taxon>
        <taxon>Rhabditida</taxon>
        <taxon>Rhabditina</taxon>
        <taxon>Rhabditomorpha</taxon>
        <taxon>Strongyloidea</taxon>
        <taxon>Strongylidae</taxon>
        <taxon>Strongylus</taxon>
    </lineage>
</organism>
<evidence type="ECO:0000313" key="8">
    <source>
        <dbReference type="EMBL" id="VDM79532.1"/>
    </source>
</evidence>
<dbReference type="Proteomes" id="UP000270094">
    <property type="component" value="Unassembled WGS sequence"/>
</dbReference>
<keyword evidence="3" id="KW-0560">Oxidoreductase</keyword>
<proteinExistence type="predicted"/>
<dbReference type="EMBL" id="UYYB01105462">
    <property type="protein sequence ID" value="VDM79532.1"/>
    <property type="molecule type" value="Genomic_DNA"/>
</dbReference>
<gene>
    <name evidence="8" type="ORF">SVUK_LOCUS14530</name>
</gene>
<dbReference type="AlphaFoldDB" id="A0A3P7LK05"/>
<sequence length="119" mass="13646">MSDSIFEILNFRPSLSLNRFYTELKEAGKNIEIVLVSRDREADDLKEYLTEHCGGWVAIPFGDSRIVEFLAKYEVPTIPAMRVLKPDGSVLVADARVQVQEKGREDPVKLFEEWEAMLK</sequence>
<name>A0A3P7LK05_STRVU</name>
<feature type="domain" description="Thioredoxin-like fold" evidence="7">
    <location>
        <begin position="16"/>
        <end position="90"/>
    </location>
</feature>
<evidence type="ECO:0000256" key="5">
    <source>
        <dbReference type="ARBA" id="ARBA00047388"/>
    </source>
</evidence>
<dbReference type="EC" id="1.8.1.8" evidence="1"/>
<evidence type="ECO:0000259" key="7">
    <source>
        <dbReference type="Pfam" id="PF13905"/>
    </source>
</evidence>
<dbReference type="InterPro" id="IPR052259">
    <property type="entry name" value="Nucleoredoxin-like"/>
</dbReference>
<keyword evidence="9" id="KW-1185">Reference proteome</keyword>
<comment type="catalytic activity">
    <reaction evidence="5">
        <text>[protein]-dithiol + NAD(+) = [protein]-disulfide + NADH + H(+)</text>
        <dbReference type="Rhea" id="RHEA:18749"/>
        <dbReference type="Rhea" id="RHEA-COMP:10593"/>
        <dbReference type="Rhea" id="RHEA-COMP:10594"/>
        <dbReference type="ChEBI" id="CHEBI:15378"/>
        <dbReference type="ChEBI" id="CHEBI:29950"/>
        <dbReference type="ChEBI" id="CHEBI:50058"/>
        <dbReference type="ChEBI" id="CHEBI:57540"/>
        <dbReference type="ChEBI" id="CHEBI:57945"/>
        <dbReference type="EC" id="1.8.1.8"/>
    </reaction>
</comment>
<dbReference type="PANTHER" id="PTHR13871">
    <property type="entry name" value="THIOREDOXIN"/>
    <property type="match status" value="1"/>
</dbReference>
<reference evidence="8 9" key="1">
    <citation type="submission" date="2018-11" db="EMBL/GenBank/DDBJ databases">
        <authorList>
            <consortium name="Pathogen Informatics"/>
        </authorList>
    </citation>
    <scope>NUCLEOTIDE SEQUENCE [LARGE SCALE GENOMIC DNA]</scope>
</reference>
<protein>
    <recommendedName>
        <fullName evidence="1">protein-disulfide reductase</fullName>
        <ecNumber evidence="1">1.8.1.8</ecNumber>
    </recommendedName>
</protein>
<dbReference type="Pfam" id="PF13905">
    <property type="entry name" value="Thioredoxin_8"/>
    <property type="match status" value="1"/>
</dbReference>
<keyword evidence="4" id="KW-0520">NAD</keyword>
<keyword evidence="2" id="KW-0677">Repeat</keyword>
<dbReference type="GO" id="GO:0047134">
    <property type="term" value="F:protein-disulfide reductase [NAD(P)H] activity"/>
    <property type="evidence" value="ECO:0007669"/>
    <property type="project" value="UniProtKB-EC"/>
</dbReference>
<dbReference type="Gene3D" id="3.40.30.10">
    <property type="entry name" value="Glutaredoxin"/>
    <property type="match status" value="1"/>
</dbReference>
<evidence type="ECO:0000313" key="9">
    <source>
        <dbReference type="Proteomes" id="UP000270094"/>
    </source>
</evidence>
<dbReference type="InterPro" id="IPR036249">
    <property type="entry name" value="Thioredoxin-like_sf"/>
</dbReference>
<dbReference type="SUPFAM" id="SSF52833">
    <property type="entry name" value="Thioredoxin-like"/>
    <property type="match status" value="1"/>
</dbReference>
<accession>A0A3P7LK05</accession>
<dbReference type="OrthoDB" id="409136at2759"/>
<evidence type="ECO:0000256" key="3">
    <source>
        <dbReference type="ARBA" id="ARBA00023002"/>
    </source>
</evidence>
<comment type="catalytic activity">
    <reaction evidence="6">
        <text>[protein]-dithiol + NADP(+) = [protein]-disulfide + NADPH + H(+)</text>
        <dbReference type="Rhea" id="RHEA:18753"/>
        <dbReference type="Rhea" id="RHEA-COMP:10593"/>
        <dbReference type="Rhea" id="RHEA-COMP:10594"/>
        <dbReference type="ChEBI" id="CHEBI:15378"/>
        <dbReference type="ChEBI" id="CHEBI:29950"/>
        <dbReference type="ChEBI" id="CHEBI:50058"/>
        <dbReference type="ChEBI" id="CHEBI:57783"/>
        <dbReference type="ChEBI" id="CHEBI:58349"/>
        <dbReference type="EC" id="1.8.1.8"/>
    </reaction>
</comment>
<dbReference type="InterPro" id="IPR012336">
    <property type="entry name" value="Thioredoxin-like_fold"/>
</dbReference>